<reference evidence="5 6" key="1">
    <citation type="submission" date="2018-11" db="EMBL/GenBank/DDBJ databases">
        <title>Species Designations Belie Phenotypic and Genotypic Heterogeneity in Oral Streptococci.</title>
        <authorList>
            <person name="Velsko I."/>
        </authorList>
    </citation>
    <scope>NUCLEOTIDE SEQUENCE [LARGE SCALE GENOMIC DNA]</scope>
    <source>
        <strain evidence="5 6">KLC02</strain>
    </source>
</reference>
<dbReference type="AlphaFoldDB" id="A0AAE8G1A4"/>
<evidence type="ECO:0000256" key="1">
    <source>
        <dbReference type="ARBA" id="ARBA00006739"/>
    </source>
</evidence>
<dbReference type="InterPro" id="IPR029044">
    <property type="entry name" value="Nucleotide-diphossugar_trans"/>
</dbReference>
<name>A0AAE8G1A4_STRIT</name>
<protein>
    <submittedName>
        <fullName evidence="5">UDP-Gal:alpha-D-GlcNAc-diphosphoundecaprenol beta-1,3-galactosyltransferase</fullName>
        <ecNumber evidence="5">2.4.1.303</ecNumber>
    </submittedName>
</protein>
<dbReference type="RefSeq" id="WP_102570538.1">
    <property type="nucleotide sequence ID" value="NZ_JALGPT010000004.1"/>
</dbReference>
<dbReference type="Pfam" id="PF00535">
    <property type="entry name" value="Glycos_transf_2"/>
    <property type="match status" value="1"/>
</dbReference>
<evidence type="ECO:0000256" key="2">
    <source>
        <dbReference type="ARBA" id="ARBA00022676"/>
    </source>
</evidence>
<dbReference type="PANTHER" id="PTHR43685">
    <property type="entry name" value="GLYCOSYLTRANSFERASE"/>
    <property type="match status" value="1"/>
</dbReference>
<gene>
    <name evidence="5" type="primary">wbbD</name>
    <name evidence="5" type="ORF">D8827_08940</name>
</gene>
<proteinExistence type="inferred from homology"/>
<evidence type="ECO:0000259" key="4">
    <source>
        <dbReference type="Pfam" id="PF00535"/>
    </source>
</evidence>
<dbReference type="Proteomes" id="UP000267137">
    <property type="component" value="Unassembled WGS sequence"/>
</dbReference>
<evidence type="ECO:0000313" key="5">
    <source>
        <dbReference type="EMBL" id="RSJ21910.1"/>
    </source>
</evidence>
<dbReference type="Gene3D" id="3.90.550.10">
    <property type="entry name" value="Spore Coat Polysaccharide Biosynthesis Protein SpsA, Chain A"/>
    <property type="match status" value="1"/>
</dbReference>
<dbReference type="SUPFAM" id="SSF53448">
    <property type="entry name" value="Nucleotide-diphospho-sugar transferases"/>
    <property type="match status" value="1"/>
</dbReference>
<dbReference type="EC" id="2.4.1.303" evidence="5"/>
<dbReference type="InterPro" id="IPR050834">
    <property type="entry name" value="Glycosyltransf_2"/>
</dbReference>
<dbReference type="GO" id="GO:0016757">
    <property type="term" value="F:glycosyltransferase activity"/>
    <property type="evidence" value="ECO:0007669"/>
    <property type="project" value="UniProtKB-KW"/>
</dbReference>
<dbReference type="EMBL" id="RJOO01000006">
    <property type="protein sequence ID" value="RSJ21910.1"/>
    <property type="molecule type" value="Genomic_DNA"/>
</dbReference>
<comment type="caution">
    <text evidence="5">The sequence shown here is derived from an EMBL/GenBank/DDBJ whole genome shotgun (WGS) entry which is preliminary data.</text>
</comment>
<dbReference type="InterPro" id="IPR001173">
    <property type="entry name" value="Glyco_trans_2-like"/>
</dbReference>
<evidence type="ECO:0000313" key="6">
    <source>
        <dbReference type="Proteomes" id="UP000267137"/>
    </source>
</evidence>
<keyword evidence="3 5" id="KW-0808">Transferase</keyword>
<comment type="similarity">
    <text evidence="1">Belongs to the glycosyltransferase 2 family.</text>
</comment>
<evidence type="ECO:0000256" key="3">
    <source>
        <dbReference type="ARBA" id="ARBA00022679"/>
    </source>
</evidence>
<keyword evidence="2 5" id="KW-0328">Glycosyltransferase</keyword>
<accession>A0AAE8G1A4</accession>
<dbReference type="PANTHER" id="PTHR43685:SF5">
    <property type="entry name" value="GLYCOSYLTRANSFERASE EPSE-RELATED"/>
    <property type="match status" value="1"/>
</dbReference>
<sequence length="278" mass="32758">MKKYSVLMSLYKDEKPEYFRLAIDSMLNQTLQPDEIVIVKDGTLPSELEVILEEYVMCYPKIMHVVGYEQNQGLGVALNFGIRHCKNDLIARMDTDDISTLDRCQKQIEIFEKFPEVDIVGGHIAEFINETTNIISVRKVPLTHEEITIYLKKRCPFNHMAVMFKKSVVMAAGNYKEWHFNEDYYLWIRMHLLKAHFYNLDSILVFVRVGNEMYSRRGGRNYFKSEKNLQKFMLLKGLISKKVYIVNVLQRFIVQIVLPNKVRAWVYKKLIREKVGDI</sequence>
<feature type="domain" description="Glycosyltransferase 2-like" evidence="4">
    <location>
        <begin position="5"/>
        <end position="167"/>
    </location>
</feature>
<organism evidence="5 6">
    <name type="scientific">Streptococcus intermedius</name>
    <dbReference type="NCBI Taxonomy" id="1338"/>
    <lineage>
        <taxon>Bacteria</taxon>
        <taxon>Bacillati</taxon>
        <taxon>Bacillota</taxon>
        <taxon>Bacilli</taxon>
        <taxon>Lactobacillales</taxon>
        <taxon>Streptococcaceae</taxon>
        <taxon>Streptococcus</taxon>
        <taxon>Streptococcus anginosus group</taxon>
    </lineage>
</organism>